<dbReference type="SUPFAM" id="SSF55729">
    <property type="entry name" value="Acyl-CoA N-acyltransferases (Nat)"/>
    <property type="match status" value="1"/>
</dbReference>
<keyword evidence="2" id="KW-0012">Acyltransferase</keyword>
<protein>
    <submittedName>
        <fullName evidence="2">Spermidine N(1)-acetyltransferase</fullName>
        <ecNumber evidence="2">2.3.1.57</ecNumber>
    </submittedName>
</protein>
<dbReference type="RefSeq" id="WP_061122632.1">
    <property type="nucleotide sequence ID" value="NZ_FCOF02000002.1"/>
</dbReference>
<dbReference type="InterPro" id="IPR016181">
    <property type="entry name" value="Acyl_CoA_acyltransferase"/>
</dbReference>
<comment type="caution">
    <text evidence="2">The sequence shown here is derived from an EMBL/GenBank/DDBJ whole genome shotgun (WGS) entry which is preliminary data.</text>
</comment>
<dbReference type="PANTHER" id="PTHR43415">
    <property type="entry name" value="SPERMIDINE N(1)-ACETYLTRANSFERASE"/>
    <property type="match status" value="1"/>
</dbReference>
<dbReference type="EC" id="2.3.1.57" evidence="2"/>
<dbReference type="PROSITE" id="PS51186">
    <property type="entry name" value="GNAT"/>
    <property type="match status" value="1"/>
</dbReference>
<organism evidence="2 3">
    <name type="scientific">Caballeronia catudaia</name>
    <dbReference type="NCBI Taxonomy" id="1777136"/>
    <lineage>
        <taxon>Bacteria</taxon>
        <taxon>Pseudomonadati</taxon>
        <taxon>Pseudomonadota</taxon>
        <taxon>Betaproteobacteria</taxon>
        <taxon>Burkholderiales</taxon>
        <taxon>Burkholderiaceae</taxon>
        <taxon>Caballeronia</taxon>
    </lineage>
</organism>
<dbReference type="Gene3D" id="3.40.630.30">
    <property type="match status" value="1"/>
</dbReference>
<feature type="domain" description="N-acetyltransferase" evidence="1">
    <location>
        <begin position="13"/>
        <end position="165"/>
    </location>
</feature>
<keyword evidence="2" id="KW-0808">Transferase</keyword>
<dbReference type="PANTHER" id="PTHR43415:SF3">
    <property type="entry name" value="GNAT-FAMILY ACETYLTRANSFERASE"/>
    <property type="match status" value="1"/>
</dbReference>
<evidence type="ECO:0000259" key="1">
    <source>
        <dbReference type="PROSITE" id="PS51186"/>
    </source>
</evidence>
<dbReference type="InterPro" id="IPR000182">
    <property type="entry name" value="GNAT_dom"/>
</dbReference>
<name>A0A157ZEN4_9BURK</name>
<dbReference type="GO" id="GO:0004145">
    <property type="term" value="F:diamine N-acetyltransferase activity"/>
    <property type="evidence" value="ECO:0007669"/>
    <property type="project" value="UniProtKB-EC"/>
</dbReference>
<reference evidence="2" key="1">
    <citation type="submission" date="2016-01" db="EMBL/GenBank/DDBJ databases">
        <authorList>
            <person name="Peeters C."/>
        </authorList>
    </citation>
    <scope>NUCLEOTIDE SEQUENCE [LARGE SCALE GENOMIC DNA]</scope>
    <source>
        <strain evidence="2">LMG 29318</strain>
    </source>
</reference>
<proteinExistence type="predicted"/>
<dbReference type="Proteomes" id="UP000054870">
    <property type="component" value="Unassembled WGS sequence"/>
</dbReference>
<evidence type="ECO:0000313" key="2">
    <source>
        <dbReference type="EMBL" id="SAK44001.1"/>
    </source>
</evidence>
<gene>
    <name evidence="2" type="primary">speG</name>
    <name evidence="2" type="ORF">AWB75_00640</name>
</gene>
<dbReference type="EMBL" id="FCOF02000002">
    <property type="protein sequence ID" value="SAK44001.1"/>
    <property type="molecule type" value="Genomic_DNA"/>
</dbReference>
<keyword evidence="3" id="KW-1185">Reference proteome</keyword>
<evidence type="ECO:0000313" key="3">
    <source>
        <dbReference type="Proteomes" id="UP000054870"/>
    </source>
</evidence>
<dbReference type="OrthoDB" id="9795206at2"/>
<sequence length="165" mass="18917">MKQNHAPFELGGVRLRLLAEDDLRITLAWRNRDGVRQQFKSSALLEWEAHHAWFVRYSDKADDLVFIVEDVLTGARVGQAAIYAIDRDKRTAEIGRFVAAPEFQGKGFMRRGIEALMRFAAHELSLTSVYLEVLDTNARAKRLYETLGFVKTDFIDGLARMERTI</sequence>
<dbReference type="AlphaFoldDB" id="A0A157ZEN4"/>
<accession>A0A157ZEN4</accession>
<dbReference type="Pfam" id="PF13302">
    <property type="entry name" value="Acetyltransf_3"/>
    <property type="match status" value="1"/>
</dbReference>
<dbReference type="CDD" id="cd04301">
    <property type="entry name" value="NAT_SF"/>
    <property type="match status" value="1"/>
</dbReference>